<evidence type="ECO:0000313" key="4">
    <source>
        <dbReference type="Proteomes" id="UP000029713"/>
    </source>
</evidence>
<accession>A0A098Y3M2</accession>
<reference evidence="3 4" key="1">
    <citation type="submission" date="2014-07" db="EMBL/GenBank/DDBJ databases">
        <title>Biosystematic studies on Modestobacter strains isolated from extreme hyper-arid desert soil and from historic building.</title>
        <authorList>
            <person name="Bukarasam K."/>
            <person name="Bull A."/>
            <person name="Girard G."/>
            <person name="van Wezel G."/>
            <person name="Goodfellow M."/>
        </authorList>
    </citation>
    <scope>NUCLEOTIDE SEQUENCE [LARGE SCALE GENOMIC DNA]</scope>
    <source>
        <strain evidence="3 4">KNN45-2b</strain>
    </source>
</reference>
<name>A0A098Y3M2_9ACTN</name>
<feature type="transmembrane region" description="Helical" evidence="1">
    <location>
        <begin position="146"/>
        <end position="164"/>
    </location>
</feature>
<gene>
    <name evidence="3" type="ORF">IN07_17500</name>
</gene>
<feature type="transmembrane region" description="Helical" evidence="1">
    <location>
        <begin position="58"/>
        <end position="76"/>
    </location>
</feature>
<dbReference type="OrthoDB" id="5119225at2"/>
<organism evidence="3 4">
    <name type="scientific">Modestobacter caceresii</name>
    <dbReference type="NCBI Taxonomy" id="1522368"/>
    <lineage>
        <taxon>Bacteria</taxon>
        <taxon>Bacillati</taxon>
        <taxon>Actinomycetota</taxon>
        <taxon>Actinomycetes</taxon>
        <taxon>Geodermatophilales</taxon>
        <taxon>Geodermatophilaceae</taxon>
        <taxon>Modestobacter</taxon>
    </lineage>
</organism>
<feature type="transmembrane region" description="Helical" evidence="1">
    <location>
        <begin position="110"/>
        <end position="134"/>
    </location>
</feature>
<proteinExistence type="predicted"/>
<keyword evidence="1" id="KW-0472">Membrane</keyword>
<dbReference type="RefSeq" id="WP_036337557.1">
    <property type="nucleotide sequence ID" value="NZ_JPMX01000077.1"/>
</dbReference>
<dbReference type="STRING" id="1522368.IN07_17500"/>
<evidence type="ECO:0000313" key="3">
    <source>
        <dbReference type="EMBL" id="KGH45478.1"/>
    </source>
</evidence>
<evidence type="ECO:0000256" key="1">
    <source>
        <dbReference type="SAM" id="Phobius"/>
    </source>
</evidence>
<keyword evidence="4" id="KW-1185">Reference proteome</keyword>
<dbReference type="Proteomes" id="UP000029713">
    <property type="component" value="Unassembled WGS sequence"/>
</dbReference>
<dbReference type="Pfam" id="PF07331">
    <property type="entry name" value="TctB"/>
    <property type="match status" value="1"/>
</dbReference>
<keyword evidence="1" id="KW-0812">Transmembrane</keyword>
<dbReference type="InterPro" id="IPR009936">
    <property type="entry name" value="DUF1468"/>
</dbReference>
<keyword evidence="1" id="KW-1133">Transmembrane helix</keyword>
<feature type="transmembrane region" description="Helical" evidence="1">
    <location>
        <begin position="25"/>
        <end position="46"/>
    </location>
</feature>
<evidence type="ECO:0000259" key="2">
    <source>
        <dbReference type="Pfam" id="PF07331"/>
    </source>
</evidence>
<dbReference type="AlphaFoldDB" id="A0A098Y3M2"/>
<sequence length="180" mass="18535">MSSSAAAEDRARTGTPGRAWSWAEAAFPVGLLALGVFTLVDASTIVAPSSVNTVGPQAFPYAVGVLLVLTSLALFVDLARGHGGAAEEGEDVDPSATTDWATVLKLTGSFAALVVLVEPLGWPIAATVLFGGAAWSLGARPWWRPVLVGAVLAFTTQVLFTQLLDLYLPAGPLEGVSFLG</sequence>
<comment type="caution">
    <text evidence="3">The sequence shown here is derived from an EMBL/GenBank/DDBJ whole genome shotgun (WGS) entry which is preliminary data.</text>
</comment>
<feature type="domain" description="DUF1468" evidence="2">
    <location>
        <begin position="27"/>
        <end position="169"/>
    </location>
</feature>
<protein>
    <submittedName>
        <fullName evidence="3">Integral membrane protein</fullName>
    </submittedName>
</protein>
<dbReference type="EMBL" id="JPMX01000077">
    <property type="protein sequence ID" value="KGH45478.1"/>
    <property type="molecule type" value="Genomic_DNA"/>
</dbReference>